<dbReference type="EMBL" id="SJPI01000001">
    <property type="protein sequence ID" value="TWT53863.1"/>
    <property type="molecule type" value="Genomic_DNA"/>
</dbReference>
<evidence type="ECO:0008006" key="5">
    <source>
        <dbReference type="Google" id="ProtNLM"/>
    </source>
</evidence>
<evidence type="ECO:0000313" key="3">
    <source>
        <dbReference type="EMBL" id="TWT53863.1"/>
    </source>
</evidence>
<evidence type="ECO:0000256" key="2">
    <source>
        <dbReference type="SAM" id="MobiDB-lite"/>
    </source>
</evidence>
<dbReference type="AlphaFoldDB" id="A0A5C5WV26"/>
<feature type="compositionally biased region" description="Basic and acidic residues" evidence="2">
    <location>
        <begin position="467"/>
        <end position="478"/>
    </location>
</feature>
<comment type="caution">
    <text evidence="3">The sequence shown here is derived from an EMBL/GenBank/DDBJ whole genome shotgun (WGS) entry which is preliminary data.</text>
</comment>
<sequence length="497" mass="57068">MPISGPVVHQQLMDAYAQVQSDLQQAHARVSQAGSKRDELLDHRGESLVELAEHYLPELSEQAIRDTWAEVRPAISQVLLRKEHQCKKIRTELERSIANRSRFNEELMTLNASLDQAMEAQEEVASLVEQELREDPEFVRLSDRAAIAEAAIERGEANLQEIDQDSARKLPAYEQSALFNYLKNRDFGTGNYKSRGFTRRMDRWVAKMVNYNKAKQSYDFLRDTPNHMRQIIAEDRASLDVVMQDLKLRRDRVADKHGLPKQIEQIEKLHARRDDLLANIDQTLIESDELQKELNEVDDQRGPFYREAIDTFRKMLSEVDTRTLERKARSTVEITDDQIVARLMGVDQQIDSFDDATRRQHEDLTRMQSFLEGFGRLIQRFRAAGFDSSRSQFVGSLDILEELGRARSEGDIEMLWQRIRSDQRWGPTAIEKITAVATHPMTQVLLNAMAHAAGGAMEAHARRAGQRRRDSGPWDHRAKGSSKWGGDSSSGNYGRRR</sequence>
<feature type="compositionally biased region" description="Low complexity" evidence="2">
    <location>
        <begin position="481"/>
        <end position="491"/>
    </location>
</feature>
<reference evidence="3 4" key="1">
    <citation type="submission" date="2019-02" db="EMBL/GenBank/DDBJ databases">
        <title>Deep-cultivation of Planctomycetes and their phenomic and genomic characterization uncovers novel biology.</title>
        <authorList>
            <person name="Wiegand S."/>
            <person name="Jogler M."/>
            <person name="Boedeker C."/>
            <person name="Pinto D."/>
            <person name="Vollmers J."/>
            <person name="Rivas-Marin E."/>
            <person name="Kohn T."/>
            <person name="Peeters S.H."/>
            <person name="Heuer A."/>
            <person name="Rast P."/>
            <person name="Oberbeckmann S."/>
            <person name="Bunk B."/>
            <person name="Jeske O."/>
            <person name="Meyerdierks A."/>
            <person name="Storesund J.E."/>
            <person name="Kallscheuer N."/>
            <person name="Luecker S."/>
            <person name="Lage O.M."/>
            <person name="Pohl T."/>
            <person name="Merkel B.J."/>
            <person name="Hornburger P."/>
            <person name="Mueller R.-W."/>
            <person name="Bruemmer F."/>
            <person name="Labrenz M."/>
            <person name="Spormann A.M."/>
            <person name="Op Den Camp H."/>
            <person name="Overmann J."/>
            <person name="Amann R."/>
            <person name="Jetten M.S.M."/>
            <person name="Mascher T."/>
            <person name="Medema M.H."/>
            <person name="Devos D.P."/>
            <person name="Kaster A.-K."/>
            <person name="Ovreas L."/>
            <person name="Rohde M."/>
            <person name="Galperin M.Y."/>
            <person name="Jogler C."/>
        </authorList>
    </citation>
    <scope>NUCLEOTIDE SEQUENCE [LARGE SCALE GENOMIC DNA]</scope>
    <source>
        <strain evidence="3 4">Pla22</strain>
    </source>
</reference>
<keyword evidence="4" id="KW-1185">Reference proteome</keyword>
<evidence type="ECO:0000313" key="4">
    <source>
        <dbReference type="Proteomes" id="UP000316598"/>
    </source>
</evidence>
<evidence type="ECO:0000256" key="1">
    <source>
        <dbReference type="SAM" id="Coils"/>
    </source>
</evidence>
<organism evidence="3 4">
    <name type="scientific">Rubripirellula amarantea</name>
    <dbReference type="NCBI Taxonomy" id="2527999"/>
    <lineage>
        <taxon>Bacteria</taxon>
        <taxon>Pseudomonadati</taxon>
        <taxon>Planctomycetota</taxon>
        <taxon>Planctomycetia</taxon>
        <taxon>Pirellulales</taxon>
        <taxon>Pirellulaceae</taxon>
        <taxon>Rubripirellula</taxon>
    </lineage>
</organism>
<name>A0A5C5WV26_9BACT</name>
<feature type="coiled-coil region" evidence="1">
    <location>
        <begin position="100"/>
        <end position="165"/>
    </location>
</feature>
<gene>
    <name evidence="3" type="ORF">Pla22_14970</name>
</gene>
<protein>
    <recommendedName>
        <fullName evidence="5">Chromosome partition protein Smc</fullName>
    </recommendedName>
</protein>
<feature type="coiled-coil region" evidence="1">
    <location>
        <begin position="266"/>
        <end position="300"/>
    </location>
</feature>
<dbReference type="RefSeq" id="WP_207310310.1">
    <property type="nucleotide sequence ID" value="NZ_SJPI01000001.1"/>
</dbReference>
<proteinExistence type="predicted"/>
<dbReference type="Proteomes" id="UP000316598">
    <property type="component" value="Unassembled WGS sequence"/>
</dbReference>
<feature type="region of interest" description="Disordered" evidence="2">
    <location>
        <begin position="457"/>
        <end position="497"/>
    </location>
</feature>
<accession>A0A5C5WV26</accession>
<keyword evidence="1" id="KW-0175">Coiled coil</keyword>